<feature type="region of interest" description="Disordered" evidence="1">
    <location>
        <begin position="211"/>
        <end position="230"/>
    </location>
</feature>
<dbReference type="GO" id="GO:0032259">
    <property type="term" value="P:methylation"/>
    <property type="evidence" value="ECO:0007669"/>
    <property type="project" value="UniProtKB-KW"/>
</dbReference>
<comment type="caution">
    <text evidence="2">The sequence shown here is derived from an EMBL/GenBank/DDBJ whole genome shotgun (WGS) entry which is preliminary data.</text>
</comment>
<protein>
    <submittedName>
        <fullName evidence="2">Ribosomal RNA small subunit methyltransferase I</fullName>
    </submittedName>
</protein>
<gene>
    <name evidence="2" type="ORF">STAS_29520</name>
</gene>
<organism evidence="2 3">
    <name type="scientific">Striga asiatica</name>
    <name type="common">Asiatic witchweed</name>
    <name type="synonym">Buchnera asiatica</name>
    <dbReference type="NCBI Taxonomy" id="4170"/>
    <lineage>
        <taxon>Eukaryota</taxon>
        <taxon>Viridiplantae</taxon>
        <taxon>Streptophyta</taxon>
        <taxon>Embryophyta</taxon>
        <taxon>Tracheophyta</taxon>
        <taxon>Spermatophyta</taxon>
        <taxon>Magnoliopsida</taxon>
        <taxon>eudicotyledons</taxon>
        <taxon>Gunneridae</taxon>
        <taxon>Pentapetalae</taxon>
        <taxon>asterids</taxon>
        <taxon>lamiids</taxon>
        <taxon>Lamiales</taxon>
        <taxon>Orobanchaceae</taxon>
        <taxon>Buchnereae</taxon>
        <taxon>Striga</taxon>
    </lineage>
</organism>
<proteinExistence type="predicted"/>
<accession>A0A5A7R330</accession>
<evidence type="ECO:0000256" key="1">
    <source>
        <dbReference type="SAM" id="MobiDB-lite"/>
    </source>
</evidence>
<dbReference type="OrthoDB" id="1080856at2759"/>
<evidence type="ECO:0000313" key="3">
    <source>
        <dbReference type="Proteomes" id="UP000325081"/>
    </source>
</evidence>
<reference evidence="3" key="1">
    <citation type="journal article" date="2019" name="Curr. Biol.">
        <title>Genome Sequence of Striga asiatica Provides Insight into the Evolution of Plant Parasitism.</title>
        <authorList>
            <person name="Yoshida S."/>
            <person name="Kim S."/>
            <person name="Wafula E.K."/>
            <person name="Tanskanen J."/>
            <person name="Kim Y.M."/>
            <person name="Honaas L."/>
            <person name="Yang Z."/>
            <person name="Spallek T."/>
            <person name="Conn C.E."/>
            <person name="Ichihashi Y."/>
            <person name="Cheong K."/>
            <person name="Cui S."/>
            <person name="Der J.P."/>
            <person name="Gundlach H."/>
            <person name="Jiao Y."/>
            <person name="Hori C."/>
            <person name="Ishida J.K."/>
            <person name="Kasahara H."/>
            <person name="Kiba T."/>
            <person name="Kim M.S."/>
            <person name="Koo N."/>
            <person name="Laohavisit A."/>
            <person name="Lee Y.H."/>
            <person name="Lumba S."/>
            <person name="McCourt P."/>
            <person name="Mortimer J.C."/>
            <person name="Mutuku J.M."/>
            <person name="Nomura T."/>
            <person name="Sasaki-Sekimoto Y."/>
            <person name="Seto Y."/>
            <person name="Wang Y."/>
            <person name="Wakatake T."/>
            <person name="Sakakibara H."/>
            <person name="Demura T."/>
            <person name="Yamaguchi S."/>
            <person name="Yoneyama K."/>
            <person name="Manabe R.I."/>
            <person name="Nelson D.C."/>
            <person name="Schulman A.H."/>
            <person name="Timko M.P."/>
            <person name="dePamphilis C.W."/>
            <person name="Choi D."/>
            <person name="Shirasu K."/>
        </authorList>
    </citation>
    <scope>NUCLEOTIDE SEQUENCE [LARGE SCALE GENOMIC DNA]</scope>
    <source>
        <strain evidence="3">cv. UVA1</strain>
    </source>
</reference>
<dbReference type="PANTHER" id="PTHR36811:SF2">
    <property type="entry name" value="OS08G0444440 PROTEIN"/>
    <property type="match status" value="1"/>
</dbReference>
<dbReference type="EMBL" id="BKCP01010070">
    <property type="protein sequence ID" value="GER52095.1"/>
    <property type="molecule type" value="Genomic_DNA"/>
</dbReference>
<dbReference type="AlphaFoldDB" id="A0A5A7R330"/>
<feature type="non-terminal residue" evidence="2">
    <location>
        <position position="1"/>
    </location>
</feature>
<dbReference type="GO" id="GO:0008168">
    <property type="term" value="F:methyltransferase activity"/>
    <property type="evidence" value="ECO:0007669"/>
    <property type="project" value="UniProtKB-KW"/>
</dbReference>
<dbReference type="PANTHER" id="PTHR36811">
    <property type="entry name" value="OS08G0444440 PROTEIN"/>
    <property type="match status" value="1"/>
</dbReference>
<name>A0A5A7R330_STRAF</name>
<sequence>LHFISSHSLLYPVRSLLTPHRKNCKNLLLWSAKNTSLMAKKVTSVALHAKKKKNPIQKNIGKTKKLGKVLENVFNYMKSDTYMFAPLISPHPFYPTPSPDSFGGFDQKEKKKLGESVKEYLKSNCYMYASIASASPLKGHECEEKVDINNTGNQTESRVEELNKQTDSTMNKCREIENGEIPNRTNRVVVKHNLLHRETVKHVVHQNCRAPFGPEKVSPQKKGRRALEVE</sequence>
<evidence type="ECO:0000313" key="2">
    <source>
        <dbReference type="EMBL" id="GER52095.1"/>
    </source>
</evidence>
<keyword evidence="3" id="KW-1185">Reference proteome</keyword>
<dbReference type="Proteomes" id="UP000325081">
    <property type="component" value="Unassembled WGS sequence"/>
</dbReference>
<keyword evidence="2" id="KW-0808">Transferase</keyword>
<keyword evidence="2" id="KW-0489">Methyltransferase</keyword>